<reference evidence="2" key="1">
    <citation type="journal article" date="2014" name="Front. Microbiol.">
        <title>High frequency of phylogenetically diverse reductive dehalogenase-homologous genes in deep subseafloor sedimentary metagenomes.</title>
        <authorList>
            <person name="Kawai M."/>
            <person name="Futagami T."/>
            <person name="Toyoda A."/>
            <person name="Takaki Y."/>
            <person name="Nishi S."/>
            <person name="Hori S."/>
            <person name="Arai W."/>
            <person name="Tsubouchi T."/>
            <person name="Morono Y."/>
            <person name="Uchiyama I."/>
            <person name="Ito T."/>
            <person name="Fujiyama A."/>
            <person name="Inagaki F."/>
            <person name="Takami H."/>
        </authorList>
    </citation>
    <scope>NUCLEOTIDE SEQUENCE</scope>
    <source>
        <strain evidence="2">Expedition CK06-06</strain>
    </source>
</reference>
<evidence type="ECO:0000259" key="1">
    <source>
        <dbReference type="PROSITE" id="PS50165"/>
    </source>
</evidence>
<dbReference type="InterPro" id="IPR001162">
    <property type="entry name" value="UvrC_RNase_H_dom"/>
</dbReference>
<protein>
    <recommendedName>
        <fullName evidence="1">UvrC family homology region profile domain-containing protein</fullName>
    </recommendedName>
</protein>
<dbReference type="PANTHER" id="PTHR30562:SF1">
    <property type="entry name" value="UVRABC SYSTEM PROTEIN C"/>
    <property type="match status" value="1"/>
</dbReference>
<evidence type="ECO:0000313" key="2">
    <source>
        <dbReference type="EMBL" id="GAG80574.1"/>
    </source>
</evidence>
<gene>
    <name evidence="2" type="ORF">S01H4_27908</name>
</gene>
<feature type="non-terminal residue" evidence="2">
    <location>
        <position position="130"/>
    </location>
</feature>
<dbReference type="Gene3D" id="3.30.420.340">
    <property type="entry name" value="UvrC, RNAse H endonuclease domain"/>
    <property type="match status" value="1"/>
</dbReference>
<feature type="domain" description="UvrC family homology region profile" evidence="1">
    <location>
        <begin position="3"/>
        <end position="107"/>
    </location>
</feature>
<sequence length="130" mass="14783">MKEEALGELQRTLGLRDLPFRIEAFDVSNISGILATGSLVVFKGGEPEKNEYRRFRIKRTGGVDDYAMMAEVVERRYRRLLKERKILPDLILVDGGKGQLSITLKVLRKLKIELPVAALAKEYEHLFIPG</sequence>
<dbReference type="AlphaFoldDB" id="X1AFC5"/>
<dbReference type="PANTHER" id="PTHR30562">
    <property type="entry name" value="UVRC/OXIDOREDUCTASE"/>
    <property type="match status" value="1"/>
</dbReference>
<proteinExistence type="predicted"/>
<dbReference type="PROSITE" id="PS50165">
    <property type="entry name" value="UVRC"/>
    <property type="match status" value="1"/>
</dbReference>
<organism evidence="2">
    <name type="scientific">marine sediment metagenome</name>
    <dbReference type="NCBI Taxonomy" id="412755"/>
    <lineage>
        <taxon>unclassified sequences</taxon>
        <taxon>metagenomes</taxon>
        <taxon>ecological metagenomes</taxon>
    </lineage>
</organism>
<dbReference type="GO" id="GO:0006974">
    <property type="term" value="P:DNA damage response"/>
    <property type="evidence" value="ECO:0007669"/>
    <property type="project" value="TreeGrafter"/>
</dbReference>
<comment type="caution">
    <text evidence="2">The sequence shown here is derived from an EMBL/GenBank/DDBJ whole genome shotgun (WGS) entry which is preliminary data.</text>
</comment>
<dbReference type="EMBL" id="BART01013741">
    <property type="protein sequence ID" value="GAG80574.1"/>
    <property type="molecule type" value="Genomic_DNA"/>
</dbReference>
<dbReference type="Pfam" id="PF08459">
    <property type="entry name" value="UvrC_RNaseH_dom"/>
    <property type="match status" value="1"/>
</dbReference>
<name>X1AFC5_9ZZZZ</name>
<dbReference type="InterPro" id="IPR038476">
    <property type="entry name" value="UvrC_RNase_H_dom_sf"/>
</dbReference>
<dbReference type="GO" id="GO:0009380">
    <property type="term" value="C:excinuclease repair complex"/>
    <property type="evidence" value="ECO:0007669"/>
    <property type="project" value="TreeGrafter"/>
</dbReference>
<dbReference type="GO" id="GO:0009381">
    <property type="term" value="F:excinuclease ABC activity"/>
    <property type="evidence" value="ECO:0007669"/>
    <property type="project" value="InterPro"/>
</dbReference>
<accession>X1AFC5</accession>
<dbReference type="InterPro" id="IPR050066">
    <property type="entry name" value="UvrABC_protein_C"/>
</dbReference>